<evidence type="ECO:0000313" key="3">
    <source>
        <dbReference type="Proteomes" id="UP000265341"/>
    </source>
</evidence>
<dbReference type="Proteomes" id="UP000265341">
    <property type="component" value="Unassembled WGS sequence"/>
</dbReference>
<dbReference type="AlphaFoldDB" id="A0A399ELV7"/>
<keyword evidence="3" id="KW-1185">Reference proteome</keyword>
<proteinExistence type="predicted"/>
<reference evidence="2 3" key="1">
    <citation type="submission" date="2018-08" db="EMBL/GenBank/DDBJ databases">
        <title>Meiothermus roseus NBRC 110900 genome sequencing project.</title>
        <authorList>
            <person name="Da Costa M.S."/>
            <person name="Albuquerque L."/>
            <person name="Raposo P."/>
            <person name="Froufe H.J.C."/>
            <person name="Barroso C.S."/>
            <person name="Egas C."/>
        </authorList>
    </citation>
    <scope>NUCLEOTIDE SEQUENCE [LARGE SCALE GENOMIC DNA]</scope>
    <source>
        <strain evidence="2 3">NBRC 110900</strain>
    </source>
</reference>
<comment type="caution">
    <text evidence="2">The sequence shown here is derived from an EMBL/GenBank/DDBJ whole genome shotgun (WGS) entry which is preliminary data.</text>
</comment>
<feature type="domain" description="NIPSNAP" evidence="1">
    <location>
        <begin position="7"/>
        <end position="97"/>
    </location>
</feature>
<dbReference type="OrthoDB" id="34487at2"/>
<evidence type="ECO:0000313" key="2">
    <source>
        <dbReference type="EMBL" id="RIH84400.1"/>
    </source>
</evidence>
<evidence type="ECO:0000259" key="1">
    <source>
        <dbReference type="Pfam" id="PF07978"/>
    </source>
</evidence>
<protein>
    <recommendedName>
        <fullName evidence="1">NIPSNAP domain-containing protein</fullName>
    </recommendedName>
</protein>
<dbReference type="SUPFAM" id="SSF54909">
    <property type="entry name" value="Dimeric alpha+beta barrel"/>
    <property type="match status" value="1"/>
</dbReference>
<accession>A0A399ELV7</accession>
<dbReference type="EMBL" id="QWLA01000058">
    <property type="protein sequence ID" value="RIH84400.1"/>
    <property type="molecule type" value="Genomic_DNA"/>
</dbReference>
<dbReference type="Gene3D" id="3.30.70.100">
    <property type="match status" value="1"/>
</dbReference>
<dbReference type="InterPro" id="IPR012577">
    <property type="entry name" value="NIPSNAP"/>
</dbReference>
<dbReference type="Pfam" id="PF07978">
    <property type="entry name" value="NIPSNAP"/>
    <property type="match status" value="1"/>
</dbReference>
<gene>
    <name evidence="2" type="ORF">Mrose_02666</name>
</gene>
<dbReference type="RefSeq" id="WP_147371657.1">
    <property type="nucleotide sequence ID" value="NZ_QWLA01000058.1"/>
</dbReference>
<dbReference type="InterPro" id="IPR011008">
    <property type="entry name" value="Dimeric_a/b-barrel"/>
</dbReference>
<name>A0A399ELV7_9DEIN</name>
<organism evidence="2 3">
    <name type="scientific">Calidithermus roseus</name>
    <dbReference type="NCBI Taxonomy" id="1644118"/>
    <lineage>
        <taxon>Bacteria</taxon>
        <taxon>Thermotogati</taxon>
        <taxon>Deinococcota</taxon>
        <taxon>Deinococci</taxon>
        <taxon>Thermales</taxon>
        <taxon>Thermaceae</taxon>
        <taxon>Calidithermus</taxon>
    </lineage>
</organism>
<sequence length="99" mass="11483">MVVVRDVFQLHFGKTRDALALMKEGLAIEQRMGYPLSRVMVDVAGPYYTLVNESHFESLADFEASLARMGQDGDWRAWYARFVPLVREGRREIYRVVEV</sequence>